<dbReference type="PRINTS" id="PR00465">
    <property type="entry name" value="EP450IV"/>
</dbReference>
<evidence type="ECO:0000256" key="6">
    <source>
        <dbReference type="PIRSR" id="PIRSR602403-1"/>
    </source>
</evidence>
<dbReference type="PANTHER" id="PTHR24304">
    <property type="entry name" value="CYTOCHROME P450 FAMILY 7"/>
    <property type="match status" value="1"/>
</dbReference>
<dbReference type="EMBL" id="JARKIF010000009">
    <property type="protein sequence ID" value="KAJ7631222.1"/>
    <property type="molecule type" value="Genomic_DNA"/>
</dbReference>
<evidence type="ECO:0000256" key="7">
    <source>
        <dbReference type="RuleBase" id="RU000461"/>
    </source>
</evidence>
<dbReference type="Proteomes" id="UP001221142">
    <property type="component" value="Unassembled WGS sequence"/>
</dbReference>
<dbReference type="GO" id="GO:0020037">
    <property type="term" value="F:heme binding"/>
    <property type="evidence" value="ECO:0007669"/>
    <property type="project" value="InterPro"/>
</dbReference>
<dbReference type="PANTHER" id="PTHR24304:SF2">
    <property type="entry name" value="24-HYDROXYCHOLESTEROL 7-ALPHA-HYDROXYLASE"/>
    <property type="match status" value="1"/>
</dbReference>
<dbReference type="Gene3D" id="1.10.630.10">
    <property type="entry name" value="Cytochrome P450"/>
    <property type="match status" value="1"/>
</dbReference>
<evidence type="ECO:0000256" key="4">
    <source>
        <dbReference type="ARBA" id="ARBA00022723"/>
    </source>
</evidence>
<evidence type="ECO:0000313" key="8">
    <source>
        <dbReference type="EMBL" id="KAJ7631222.1"/>
    </source>
</evidence>
<evidence type="ECO:0000256" key="5">
    <source>
        <dbReference type="ARBA" id="ARBA00023004"/>
    </source>
</evidence>
<organism evidence="8 9">
    <name type="scientific">Roridomyces roridus</name>
    <dbReference type="NCBI Taxonomy" id="1738132"/>
    <lineage>
        <taxon>Eukaryota</taxon>
        <taxon>Fungi</taxon>
        <taxon>Dikarya</taxon>
        <taxon>Basidiomycota</taxon>
        <taxon>Agaricomycotina</taxon>
        <taxon>Agaricomycetes</taxon>
        <taxon>Agaricomycetidae</taxon>
        <taxon>Agaricales</taxon>
        <taxon>Marasmiineae</taxon>
        <taxon>Mycenaceae</taxon>
        <taxon>Roridomyces</taxon>
    </lineage>
</organism>
<evidence type="ECO:0000313" key="9">
    <source>
        <dbReference type="Proteomes" id="UP001221142"/>
    </source>
</evidence>
<reference evidence="8" key="1">
    <citation type="submission" date="2023-03" db="EMBL/GenBank/DDBJ databases">
        <title>Massive genome expansion in bonnet fungi (Mycena s.s.) driven by repeated elements and novel gene families across ecological guilds.</title>
        <authorList>
            <consortium name="Lawrence Berkeley National Laboratory"/>
            <person name="Harder C.B."/>
            <person name="Miyauchi S."/>
            <person name="Viragh M."/>
            <person name="Kuo A."/>
            <person name="Thoen E."/>
            <person name="Andreopoulos B."/>
            <person name="Lu D."/>
            <person name="Skrede I."/>
            <person name="Drula E."/>
            <person name="Henrissat B."/>
            <person name="Morin E."/>
            <person name="Kohler A."/>
            <person name="Barry K."/>
            <person name="LaButti K."/>
            <person name="Morin E."/>
            <person name="Salamov A."/>
            <person name="Lipzen A."/>
            <person name="Mereny Z."/>
            <person name="Hegedus B."/>
            <person name="Baldrian P."/>
            <person name="Stursova M."/>
            <person name="Weitz H."/>
            <person name="Taylor A."/>
            <person name="Grigoriev I.V."/>
            <person name="Nagy L.G."/>
            <person name="Martin F."/>
            <person name="Kauserud H."/>
        </authorList>
    </citation>
    <scope>NUCLEOTIDE SEQUENCE</scope>
    <source>
        <strain evidence="8">9284</strain>
    </source>
</reference>
<comment type="caution">
    <text evidence="8">The sequence shown here is derived from an EMBL/GenBank/DDBJ whole genome shotgun (WGS) entry which is preliminary data.</text>
</comment>
<dbReference type="SUPFAM" id="SSF48264">
    <property type="entry name" value="Cytochrome P450"/>
    <property type="match status" value="1"/>
</dbReference>
<keyword evidence="7" id="KW-0503">Monooxygenase</keyword>
<keyword evidence="9" id="KW-1185">Reference proteome</keyword>
<keyword evidence="7" id="KW-0560">Oxidoreductase</keyword>
<dbReference type="GO" id="GO:0016705">
    <property type="term" value="F:oxidoreductase activity, acting on paired donors, with incorporation or reduction of molecular oxygen"/>
    <property type="evidence" value="ECO:0007669"/>
    <property type="project" value="InterPro"/>
</dbReference>
<evidence type="ECO:0000256" key="2">
    <source>
        <dbReference type="ARBA" id="ARBA00010617"/>
    </source>
</evidence>
<evidence type="ECO:0000256" key="1">
    <source>
        <dbReference type="ARBA" id="ARBA00001971"/>
    </source>
</evidence>
<keyword evidence="5 6" id="KW-0408">Iron</keyword>
<dbReference type="PROSITE" id="PS00086">
    <property type="entry name" value="CYTOCHROME_P450"/>
    <property type="match status" value="1"/>
</dbReference>
<keyword evidence="3 6" id="KW-0349">Heme</keyword>
<dbReference type="InterPro" id="IPR002403">
    <property type="entry name" value="Cyt_P450_E_grp-IV"/>
</dbReference>
<comment type="cofactor">
    <cofactor evidence="1 6">
        <name>heme</name>
        <dbReference type="ChEBI" id="CHEBI:30413"/>
    </cofactor>
</comment>
<dbReference type="Pfam" id="PF00067">
    <property type="entry name" value="p450"/>
    <property type="match status" value="1"/>
</dbReference>
<dbReference type="GO" id="GO:0004497">
    <property type="term" value="F:monooxygenase activity"/>
    <property type="evidence" value="ECO:0007669"/>
    <property type="project" value="UniProtKB-KW"/>
</dbReference>
<feature type="binding site" description="axial binding residue" evidence="6">
    <location>
        <position position="421"/>
    </location>
    <ligand>
        <name>heme</name>
        <dbReference type="ChEBI" id="CHEBI:30413"/>
    </ligand>
    <ligandPart>
        <name>Fe</name>
        <dbReference type="ChEBI" id="CHEBI:18248"/>
    </ligandPart>
</feature>
<dbReference type="InterPro" id="IPR036396">
    <property type="entry name" value="Cyt_P450_sf"/>
</dbReference>
<accession>A0AAD7BVB0</accession>
<dbReference type="InterPro" id="IPR017972">
    <property type="entry name" value="Cyt_P450_CS"/>
</dbReference>
<sequence>MLSAYLRHHYPRPKLAQDTATRSTSSTIQAAPFKTFVYIGTLSFFLHPPAFLSACKEWAAGGMFSFWILSDLVIVVRGLTGRDIFYSKGMDFLSGYKLLNPQLKDFLPHTQLKEDQTWGPVLASFSRTGLLEKHYATVLNAIVACHESWGGQGSVDLFKSMNQMVFAISLPLCGCQHLASNPKTVATLINIFDRLDDGATPSALLFPWVPTPARVRRFLAGIQLYRMTKSLVEFERQRSDIDEEDPLQDLIKQNYPVSEVARIIASILFASVVNTANVFAWALVYLEHHAEWKARVLAEVATFLRENDLENSTSLVNAMAGVPLDVLDEKLPSIELVVNEVLRFQLGPFIRRNIGGDIVQDGVHIKNGAFIMFHAADLHHNPDIFPNPDRFDPERFLPEEVEGRKIHGTSFVGFGAGRHACVGKRLALLEIKMMLVLLVAKYDFTIADETGASLRRIPSPNVVQLFKLPEPERPVHIQYRARKGHSTY</sequence>
<dbReference type="AlphaFoldDB" id="A0AAD7BVB0"/>
<keyword evidence="4 6" id="KW-0479">Metal-binding</keyword>
<gene>
    <name evidence="8" type="ORF">FB45DRAFT_748098</name>
</gene>
<comment type="similarity">
    <text evidence="2 7">Belongs to the cytochrome P450 family.</text>
</comment>
<evidence type="ECO:0000256" key="3">
    <source>
        <dbReference type="ARBA" id="ARBA00022617"/>
    </source>
</evidence>
<dbReference type="InterPro" id="IPR050529">
    <property type="entry name" value="CYP450_sterol_14alpha_dmase"/>
</dbReference>
<protein>
    <submittedName>
        <fullName evidence="8">Cytochrome P450</fullName>
    </submittedName>
</protein>
<dbReference type="CDD" id="cd00302">
    <property type="entry name" value="cytochrome_P450"/>
    <property type="match status" value="1"/>
</dbReference>
<name>A0AAD7BVB0_9AGAR</name>
<dbReference type="PRINTS" id="PR00385">
    <property type="entry name" value="P450"/>
</dbReference>
<proteinExistence type="inferred from homology"/>
<dbReference type="GO" id="GO:0005506">
    <property type="term" value="F:iron ion binding"/>
    <property type="evidence" value="ECO:0007669"/>
    <property type="project" value="InterPro"/>
</dbReference>
<dbReference type="InterPro" id="IPR001128">
    <property type="entry name" value="Cyt_P450"/>
</dbReference>